<dbReference type="AlphaFoldDB" id="A0A7Y9XHG0"/>
<dbReference type="InterPro" id="IPR036812">
    <property type="entry name" value="NAD(P)_OxRdtase_dom_sf"/>
</dbReference>
<proteinExistence type="inferred from homology"/>
<feature type="site" description="Lowers pKa of active site Tyr" evidence="6">
    <location>
        <position position="78"/>
    </location>
</feature>
<dbReference type="Pfam" id="PF00248">
    <property type="entry name" value="Aldo_ket_red"/>
    <property type="match status" value="1"/>
</dbReference>
<evidence type="ECO:0000313" key="8">
    <source>
        <dbReference type="EMBL" id="NYH54598.1"/>
    </source>
</evidence>
<gene>
    <name evidence="8" type="ORF">HNR06_004187</name>
</gene>
<organism evidence="8 9">
    <name type="scientific">Nocardiopsis sinuspersici</name>
    <dbReference type="NCBI Taxonomy" id="501010"/>
    <lineage>
        <taxon>Bacteria</taxon>
        <taxon>Bacillati</taxon>
        <taxon>Actinomycetota</taxon>
        <taxon>Actinomycetes</taxon>
        <taxon>Streptosporangiales</taxon>
        <taxon>Nocardiopsidaceae</taxon>
        <taxon>Nocardiopsis</taxon>
    </lineage>
</organism>
<evidence type="ECO:0000256" key="6">
    <source>
        <dbReference type="PIRSR" id="PIRSR000097-3"/>
    </source>
</evidence>
<evidence type="ECO:0000256" key="4">
    <source>
        <dbReference type="PIRSR" id="PIRSR000097-1"/>
    </source>
</evidence>
<evidence type="ECO:0000259" key="7">
    <source>
        <dbReference type="Pfam" id="PF00248"/>
    </source>
</evidence>
<dbReference type="Proteomes" id="UP000584931">
    <property type="component" value="Unassembled WGS sequence"/>
</dbReference>
<evidence type="ECO:0000256" key="2">
    <source>
        <dbReference type="ARBA" id="ARBA00022857"/>
    </source>
</evidence>
<dbReference type="PROSITE" id="PS00063">
    <property type="entry name" value="ALDOKETO_REDUCTASE_3"/>
    <property type="match status" value="1"/>
</dbReference>
<dbReference type="PIRSF" id="PIRSF000097">
    <property type="entry name" value="AKR"/>
    <property type="match status" value="1"/>
</dbReference>
<feature type="active site" description="Proton donor" evidence="4">
    <location>
        <position position="53"/>
    </location>
</feature>
<dbReference type="GO" id="GO:0016616">
    <property type="term" value="F:oxidoreductase activity, acting on the CH-OH group of donors, NAD or NADP as acceptor"/>
    <property type="evidence" value="ECO:0007669"/>
    <property type="project" value="UniProtKB-ARBA"/>
</dbReference>
<sequence>MKQMTVPELTLGNGLRIPQLGFGVWQVPPDEVVTAVSTALDAGYRSIDTAAAYDNEEGVGEALRRSGLERGDVFVTTKLSNSDQGYDATLRAFDASLRRLGLDVLDLYLIHWPLPGRDQYVPTWKALERLYAEGRVRAIGVSNFQRPHLERVMEEGGITPMVNQIELHPLLTQEAMRAFDAEHGIVTEAWSPLGHGKLLNHPTITAIAEDHERTPAQVLLRWHLQLGNVVIPKSVTPERIRSNFQIFEFGLSGEEMDRISGLNTDSRFGPDPDEFDGV</sequence>
<dbReference type="PROSITE" id="PS00062">
    <property type="entry name" value="ALDOKETO_REDUCTASE_2"/>
    <property type="match status" value="1"/>
</dbReference>
<feature type="domain" description="NADP-dependent oxidoreductase" evidence="7">
    <location>
        <begin position="20"/>
        <end position="262"/>
    </location>
</feature>
<keyword evidence="2" id="KW-0521">NADP</keyword>
<dbReference type="EMBL" id="JACCHL010000001">
    <property type="protein sequence ID" value="NYH54598.1"/>
    <property type="molecule type" value="Genomic_DNA"/>
</dbReference>
<dbReference type="InterPro" id="IPR023210">
    <property type="entry name" value="NADP_OxRdtase_dom"/>
</dbReference>
<keyword evidence="3" id="KW-0560">Oxidoreductase</keyword>
<dbReference type="Gene3D" id="3.20.20.100">
    <property type="entry name" value="NADP-dependent oxidoreductase domain"/>
    <property type="match status" value="1"/>
</dbReference>
<dbReference type="PRINTS" id="PR00069">
    <property type="entry name" value="ALDKETRDTASE"/>
</dbReference>
<name>A0A7Y9XHG0_9ACTN</name>
<evidence type="ECO:0000256" key="5">
    <source>
        <dbReference type="PIRSR" id="PIRSR000097-2"/>
    </source>
</evidence>
<dbReference type="PROSITE" id="PS00798">
    <property type="entry name" value="ALDOKETO_REDUCTASE_1"/>
    <property type="match status" value="1"/>
</dbReference>
<dbReference type="InterPro" id="IPR018170">
    <property type="entry name" value="Aldo/ket_reductase_CS"/>
</dbReference>
<protein>
    <submittedName>
        <fullName evidence="8">Diketogulonate reductase-like aldo/keto reductase</fullName>
    </submittedName>
</protein>
<comment type="similarity">
    <text evidence="1">Belongs to the aldo/keto reductase family.</text>
</comment>
<dbReference type="PANTHER" id="PTHR43827">
    <property type="entry name" value="2,5-DIKETO-D-GLUCONIC ACID REDUCTASE"/>
    <property type="match status" value="1"/>
</dbReference>
<accession>A0A7Y9XHG0</accession>
<dbReference type="SUPFAM" id="SSF51430">
    <property type="entry name" value="NAD(P)-linked oxidoreductase"/>
    <property type="match status" value="1"/>
</dbReference>
<feature type="binding site" evidence="5">
    <location>
        <position position="111"/>
    </location>
    <ligand>
        <name>substrate</name>
    </ligand>
</feature>
<comment type="caution">
    <text evidence="8">The sequence shown here is derived from an EMBL/GenBank/DDBJ whole genome shotgun (WGS) entry which is preliminary data.</text>
</comment>
<evidence type="ECO:0000256" key="1">
    <source>
        <dbReference type="ARBA" id="ARBA00007905"/>
    </source>
</evidence>
<reference evidence="8 9" key="1">
    <citation type="submission" date="2020-07" db="EMBL/GenBank/DDBJ databases">
        <title>Sequencing the genomes of 1000 actinobacteria strains.</title>
        <authorList>
            <person name="Klenk H.-P."/>
        </authorList>
    </citation>
    <scope>NUCLEOTIDE SEQUENCE [LARGE SCALE GENOMIC DNA]</scope>
    <source>
        <strain evidence="8 9">DSM 45278</strain>
    </source>
</reference>
<dbReference type="PANTHER" id="PTHR43827:SF3">
    <property type="entry name" value="NADP-DEPENDENT OXIDOREDUCTASE DOMAIN-CONTAINING PROTEIN"/>
    <property type="match status" value="1"/>
</dbReference>
<dbReference type="InterPro" id="IPR020471">
    <property type="entry name" value="AKR"/>
</dbReference>
<evidence type="ECO:0000313" key="9">
    <source>
        <dbReference type="Proteomes" id="UP000584931"/>
    </source>
</evidence>
<dbReference type="FunFam" id="3.20.20.100:FF:000015">
    <property type="entry name" value="Oxidoreductase, aldo/keto reductase family"/>
    <property type="match status" value="1"/>
</dbReference>
<evidence type="ECO:0000256" key="3">
    <source>
        <dbReference type="ARBA" id="ARBA00023002"/>
    </source>
</evidence>